<dbReference type="Gene3D" id="3.40.50.12660">
    <property type="match status" value="1"/>
</dbReference>
<dbReference type="PANTHER" id="PTHR48104:SF17">
    <property type="entry name" value="METACASPASE-3"/>
    <property type="match status" value="1"/>
</dbReference>
<gene>
    <name evidence="3" type="ORF">Adt_43845</name>
</gene>
<sequence length="337" mass="37479">MATKKERCSNCGVTLQVRLEERAIYCPVCRGIIICNAHATSPGLVTIYRVRPLQISPQLNPPTPAHGRKRAVLCGITYEGHENSIEGSINDVSLMKDLLTKKLGFPRSSIRVLTEEERDPHRIPTKQNIRASLRWLIQGCGSGDSLVFYYSGHASQVRDHDGDEIDGYDEALLPVDYQTEGRILDDEINATIVRPLPQGATLHAIIDTCFSGTFIDLQFVCRINREGYFKWDDHRMPHAAYKGTSGGRAISISACDDHQNSGDTTAFTDNANGALTYSFVRTLEKEPGLSYGRLLIAMHERISKKQDKIGLKGPHSAQEPVLSSSQRFDIHSKPFTI</sequence>
<protein>
    <submittedName>
        <fullName evidence="3">Metacaspase-1</fullName>
    </submittedName>
</protein>
<dbReference type="Pfam" id="PF00656">
    <property type="entry name" value="Peptidase_C14"/>
    <property type="match status" value="1"/>
</dbReference>
<name>A0ABD1P961_9LAMI</name>
<dbReference type="InterPro" id="IPR011600">
    <property type="entry name" value="Pept_C14_caspase"/>
</dbReference>
<comment type="caution">
    <text evidence="3">The sequence shown here is derived from an EMBL/GenBank/DDBJ whole genome shotgun (WGS) entry which is preliminary data.</text>
</comment>
<evidence type="ECO:0000313" key="3">
    <source>
        <dbReference type="EMBL" id="KAL2460425.1"/>
    </source>
</evidence>
<dbReference type="Proteomes" id="UP001604336">
    <property type="component" value="Unassembled WGS sequence"/>
</dbReference>
<organism evidence="3 4">
    <name type="scientific">Abeliophyllum distichum</name>
    <dbReference type="NCBI Taxonomy" id="126358"/>
    <lineage>
        <taxon>Eukaryota</taxon>
        <taxon>Viridiplantae</taxon>
        <taxon>Streptophyta</taxon>
        <taxon>Embryophyta</taxon>
        <taxon>Tracheophyta</taxon>
        <taxon>Spermatophyta</taxon>
        <taxon>Magnoliopsida</taxon>
        <taxon>eudicotyledons</taxon>
        <taxon>Gunneridae</taxon>
        <taxon>Pentapetalae</taxon>
        <taxon>asterids</taxon>
        <taxon>lamiids</taxon>
        <taxon>Lamiales</taxon>
        <taxon>Oleaceae</taxon>
        <taxon>Forsythieae</taxon>
        <taxon>Abeliophyllum</taxon>
    </lineage>
</organism>
<proteinExistence type="inferred from homology"/>
<dbReference type="InterPro" id="IPR050452">
    <property type="entry name" value="Metacaspase"/>
</dbReference>
<dbReference type="PANTHER" id="PTHR48104">
    <property type="entry name" value="METACASPASE-4"/>
    <property type="match status" value="1"/>
</dbReference>
<comment type="similarity">
    <text evidence="1">Belongs to the peptidase C14B family.</text>
</comment>
<dbReference type="EMBL" id="JBFOLK010000014">
    <property type="protein sequence ID" value="KAL2460425.1"/>
    <property type="molecule type" value="Genomic_DNA"/>
</dbReference>
<evidence type="ECO:0000259" key="2">
    <source>
        <dbReference type="Pfam" id="PF00656"/>
    </source>
</evidence>
<evidence type="ECO:0000313" key="4">
    <source>
        <dbReference type="Proteomes" id="UP001604336"/>
    </source>
</evidence>
<feature type="domain" description="Peptidase C14 caspase" evidence="2">
    <location>
        <begin position="68"/>
        <end position="326"/>
    </location>
</feature>
<reference evidence="4" key="1">
    <citation type="submission" date="2024-07" db="EMBL/GenBank/DDBJ databases">
        <title>Two chromosome-level genome assemblies of Korean endemic species Abeliophyllum distichum and Forsythia ovata (Oleaceae).</title>
        <authorList>
            <person name="Jang H."/>
        </authorList>
    </citation>
    <scope>NUCLEOTIDE SEQUENCE [LARGE SCALE GENOMIC DNA]</scope>
</reference>
<keyword evidence="4" id="KW-1185">Reference proteome</keyword>
<dbReference type="AlphaFoldDB" id="A0ABD1P961"/>
<evidence type="ECO:0000256" key="1">
    <source>
        <dbReference type="ARBA" id="ARBA00009005"/>
    </source>
</evidence>
<accession>A0ABD1P961</accession>